<reference evidence="1" key="1">
    <citation type="submission" date="2024-07" db="EMBL/GenBank/DDBJ databases">
        <authorList>
            <person name="Li J."/>
            <person name="Wei H."/>
            <person name="Ma J."/>
        </authorList>
    </citation>
    <scope>NUCLEOTIDE SEQUENCE</scope>
    <source>
        <strain evidence="1">AMU7</strain>
    </source>
</reference>
<accession>A0AB39YLI1</accession>
<organism evidence="1">
    <name type="scientific">Paenarthrobacter sp. AMU7</name>
    <dbReference type="NCBI Taxonomy" id="3162492"/>
    <lineage>
        <taxon>Bacteria</taxon>
        <taxon>Bacillati</taxon>
        <taxon>Actinomycetota</taxon>
        <taxon>Actinomycetes</taxon>
        <taxon>Micrococcales</taxon>
        <taxon>Micrococcaceae</taxon>
        <taxon>Paenarthrobacter</taxon>
    </lineage>
</organism>
<dbReference type="InterPro" id="IPR046196">
    <property type="entry name" value="DUF6228"/>
</dbReference>
<sequence>MSEIVIGHKGTLHLRVDEEDRGPDGTAAYLTVTADLDCLHAEKKIYDVDGFRHLLSYFEELETNWRGWDDLKEFKSLEHDFRLSAKHIGYLRVFIELDAFDRLDPWAAKGEFVLDPGEELTAAVEALRTFLGAR</sequence>
<name>A0AB39YLI1_9MICC</name>
<evidence type="ECO:0000313" key="1">
    <source>
        <dbReference type="EMBL" id="XDV70803.1"/>
    </source>
</evidence>
<proteinExistence type="predicted"/>
<gene>
    <name evidence="1" type="ORF">ABQM86_17835</name>
</gene>
<dbReference type="AlphaFoldDB" id="A0AB39YLI1"/>
<dbReference type="RefSeq" id="WP_369745152.1">
    <property type="nucleotide sequence ID" value="NZ_CP165735.1"/>
</dbReference>
<dbReference type="Pfam" id="PF19739">
    <property type="entry name" value="DUF6228"/>
    <property type="match status" value="1"/>
</dbReference>
<protein>
    <submittedName>
        <fullName evidence="1">DUF6228 family protein</fullName>
    </submittedName>
</protein>
<dbReference type="EMBL" id="CP165735">
    <property type="protein sequence ID" value="XDV70803.1"/>
    <property type="molecule type" value="Genomic_DNA"/>
</dbReference>